<accession>A0ABR9I7B6</accession>
<protein>
    <submittedName>
        <fullName evidence="1">Uncharacterized protein</fullName>
    </submittedName>
</protein>
<proteinExistence type="predicted"/>
<evidence type="ECO:0000313" key="2">
    <source>
        <dbReference type="Proteomes" id="UP000631670"/>
    </source>
</evidence>
<dbReference type="EMBL" id="JADBEG010000001">
    <property type="protein sequence ID" value="MBE1499070.1"/>
    <property type="molecule type" value="Genomic_DNA"/>
</dbReference>
<keyword evidence="2" id="KW-1185">Reference proteome</keyword>
<sequence length="43" mass="4697">MTHAAGWRPDPTGMPRLRAVSARKLAGVARVRLEQSRKAGALR</sequence>
<organism evidence="1 2">
    <name type="scientific">Amycolatopsis lexingtonensis</name>
    <dbReference type="NCBI Taxonomy" id="218822"/>
    <lineage>
        <taxon>Bacteria</taxon>
        <taxon>Bacillati</taxon>
        <taxon>Actinomycetota</taxon>
        <taxon>Actinomycetes</taxon>
        <taxon>Pseudonocardiales</taxon>
        <taxon>Pseudonocardiaceae</taxon>
        <taxon>Amycolatopsis</taxon>
    </lineage>
</organism>
<comment type="caution">
    <text evidence="1">The sequence shown here is derived from an EMBL/GenBank/DDBJ whole genome shotgun (WGS) entry which is preliminary data.</text>
</comment>
<dbReference type="Proteomes" id="UP000631670">
    <property type="component" value="Unassembled WGS sequence"/>
</dbReference>
<evidence type="ECO:0000313" key="1">
    <source>
        <dbReference type="EMBL" id="MBE1499070.1"/>
    </source>
</evidence>
<name>A0ABR9I7B6_9PSEU</name>
<gene>
    <name evidence="1" type="ORF">H4696_006170</name>
</gene>
<reference evidence="1 2" key="1">
    <citation type="submission" date="2020-10" db="EMBL/GenBank/DDBJ databases">
        <title>Sequencing the genomes of 1000 actinobacteria strains.</title>
        <authorList>
            <person name="Klenk H.-P."/>
        </authorList>
    </citation>
    <scope>NUCLEOTIDE SEQUENCE [LARGE SCALE GENOMIC DNA]</scope>
    <source>
        <strain evidence="1 2">DSM 44653</strain>
    </source>
</reference>